<accession>A0A519BH52</accession>
<dbReference type="AlphaFoldDB" id="A0A519BH52"/>
<dbReference type="InterPro" id="IPR025643">
    <property type="entry name" value="R2K_3"/>
</dbReference>
<evidence type="ECO:0000313" key="3">
    <source>
        <dbReference type="Proteomes" id="UP000316562"/>
    </source>
</evidence>
<sequence>MFWRIHKAIFKNRLNETVKILSDMSDEIQTIKGGMSFTPLPNTFNKNKPSFAVTTIQDANMLIKKGAGIRICYDNQNYNVSTWISYLRELSVVNSDCYFLPLSLVIRLCPDRFPIFIKPDSGSKLFTGFVANTIDDILSHPDISFYLINAPETMCMINKAYRMPDIEWRLWIVDRKIAGYSPYSWKKNIALSEPSKKIIELAEKVANTEWQPDMIYTVDIVDGIDGIYNLPKIIEINAGSTSGFYNADLNKILLDIRNSIISGF</sequence>
<dbReference type="EMBL" id="SGBC01000002">
    <property type="protein sequence ID" value="RZD16589.1"/>
    <property type="molecule type" value="Genomic_DNA"/>
</dbReference>
<protein>
    <submittedName>
        <fullName evidence="2">DUF4343 domain-containing protein</fullName>
    </submittedName>
</protein>
<name>A0A519BH52_ACIG2</name>
<feature type="domain" description="ATP-grasp" evidence="1">
    <location>
        <begin position="112"/>
        <end position="249"/>
    </location>
</feature>
<gene>
    <name evidence="2" type="ORF">EVJ46_06165</name>
</gene>
<dbReference type="Pfam" id="PF14243">
    <property type="entry name" value="R2K_3"/>
    <property type="match status" value="1"/>
</dbReference>
<dbReference type="Proteomes" id="UP000316562">
    <property type="component" value="Unassembled WGS sequence"/>
</dbReference>
<evidence type="ECO:0000259" key="1">
    <source>
        <dbReference type="Pfam" id="PF14243"/>
    </source>
</evidence>
<organism evidence="2 3">
    <name type="scientific">Acididesulfobacter guangdongensis</name>
    <dbReference type="NCBI Taxonomy" id="2597225"/>
    <lineage>
        <taxon>Bacteria</taxon>
        <taxon>Deltaproteobacteria</taxon>
        <taxon>Candidatus Acidulodesulfobacterales</taxon>
        <taxon>Candidatus Acididesulfobacter</taxon>
    </lineage>
</organism>
<reference evidence="2 3" key="1">
    <citation type="journal article" date="2019" name="ISME J.">
        <title>Insights into ecological role of a new deltaproteobacterial order Candidatus Acidulodesulfobacterales by metagenomics and metatranscriptomics.</title>
        <authorList>
            <person name="Tan S."/>
            <person name="Liu J."/>
            <person name="Fang Y."/>
            <person name="Hedlund B.P."/>
            <person name="Lian Z.H."/>
            <person name="Huang L.Y."/>
            <person name="Li J.T."/>
            <person name="Huang L.N."/>
            <person name="Li W.J."/>
            <person name="Jiang H.C."/>
            <person name="Dong H.L."/>
            <person name="Shu W.S."/>
        </authorList>
    </citation>
    <scope>NUCLEOTIDE SEQUENCE [LARGE SCALE GENOMIC DNA]</scope>
    <source>
        <strain evidence="2">AP2</strain>
    </source>
</reference>
<evidence type="ECO:0000313" key="2">
    <source>
        <dbReference type="EMBL" id="RZD16589.1"/>
    </source>
</evidence>
<proteinExistence type="predicted"/>
<comment type="caution">
    <text evidence="2">The sequence shown here is derived from an EMBL/GenBank/DDBJ whole genome shotgun (WGS) entry which is preliminary data.</text>
</comment>